<gene>
    <name evidence="1" type="ORF">K9W46_12350</name>
</gene>
<dbReference type="PANTHER" id="PTHR37816">
    <property type="entry name" value="YALI0E33011P"/>
    <property type="match status" value="1"/>
</dbReference>
<dbReference type="Gene3D" id="3.40.50.300">
    <property type="entry name" value="P-loop containing nucleotide triphosphate hydrolases"/>
    <property type="match status" value="1"/>
</dbReference>
<dbReference type="InterPro" id="IPR052922">
    <property type="entry name" value="Cytidylate_Kinase-2"/>
</dbReference>
<evidence type="ECO:0008006" key="2">
    <source>
        <dbReference type="Google" id="ProtNLM"/>
    </source>
</evidence>
<proteinExistence type="predicted"/>
<organism evidence="1">
    <name type="scientific">Candidatus Heimdallarchaeum endolithica</name>
    <dbReference type="NCBI Taxonomy" id="2876572"/>
    <lineage>
        <taxon>Archaea</taxon>
        <taxon>Promethearchaeati</taxon>
        <taxon>Candidatus Heimdallarchaeota</taxon>
        <taxon>Candidatus Heimdallarchaeia (ex Rinke et al. 2021) (nom. nud.)</taxon>
        <taxon>Candidatus Heimdallarchaeales</taxon>
        <taxon>Candidatus Heimdallarchaeaceae</taxon>
        <taxon>Candidatus Heimdallarchaeum</taxon>
    </lineage>
</organism>
<dbReference type="InterPro" id="IPR027417">
    <property type="entry name" value="P-loop_NTPase"/>
</dbReference>
<accession>A0A9Y1FNH9</accession>
<name>A0A9Y1FNH9_9ARCH</name>
<dbReference type="PANTHER" id="PTHR37816:SF3">
    <property type="entry name" value="MODULATES DNA TOPOLOGY"/>
    <property type="match status" value="1"/>
</dbReference>
<sequence>MSYSRIVVYGAPGSGKTFLATKLSAILSIPKYSIDDYFWKKSWQESSKEELKEKILPILKQEKWILDGNYSEIRPYALEKAELAIILKIPAIQCILNIFIRTLFRNLKIKSKSITPLPKEIKEKDVGLKNFLPAFFILSKMSIKFNRQKFKEICQELKKSKITKIIVIKSRKELNIFTKSLLPKKEF</sequence>
<dbReference type="SUPFAM" id="SSF52540">
    <property type="entry name" value="P-loop containing nucleoside triphosphate hydrolases"/>
    <property type="match status" value="1"/>
</dbReference>
<reference evidence="1" key="1">
    <citation type="journal article" date="2022" name="Nat. Microbiol.">
        <title>Unique mobile elements and scalable gene flow at the prokaryote-eukaryote boundary revealed by circularized Asgard archaea genomes.</title>
        <authorList>
            <person name="Wu F."/>
            <person name="Speth D.R."/>
            <person name="Philosof A."/>
            <person name="Cremiere A."/>
            <person name="Narayanan A."/>
            <person name="Barco R.A."/>
            <person name="Connon S.A."/>
            <person name="Amend J.P."/>
            <person name="Antoshechkin I.A."/>
            <person name="Orphan V.J."/>
        </authorList>
    </citation>
    <scope>NUCLEOTIDE SEQUENCE</scope>
    <source>
        <strain evidence="1">PR6</strain>
    </source>
</reference>
<dbReference type="AlphaFoldDB" id="A0A9Y1FNH9"/>
<dbReference type="Proteomes" id="UP001200513">
    <property type="component" value="Chromosome"/>
</dbReference>
<evidence type="ECO:0000313" key="1">
    <source>
        <dbReference type="EMBL" id="UJG43151.1"/>
    </source>
</evidence>
<dbReference type="EMBL" id="CP084167">
    <property type="protein sequence ID" value="UJG43151.1"/>
    <property type="molecule type" value="Genomic_DNA"/>
</dbReference>
<protein>
    <recommendedName>
        <fullName evidence="2">Topology modulation protein</fullName>
    </recommendedName>
</protein>